<dbReference type="InterPro" id="IPR003439">
    <property type="entry name" value="ABC_transporter-like_ATP-bd"/>
</dbReference>
<sequence length="89" mass="9547">MGLIGCADSRIGAAHGTKKGISGGERKRLAFASEALTNPPIFFCDEPTSSLDTFMAQSIVQTLQKMAARGRVILCTIHQPSSELFAMFN</sequence>
<dbReference type="Gene3D" id="3.40.50.300">
    <property type="entry name" value="P-loop containing nucleotide triphosphate hydrolases"/>
    <property type="match status" value="1"/>
</dbReference>
<name>A0A8S3ZQZ2_9EUPU</name>
<evidence type="ECO:0000313" key="9">
    <source>
        <dbReference type="Proteomes" id="UP000678393"/>
    </source>
</evidence>
<evidence type="ECO:0000256" key="5">
    <source>
        <dbReference type="ARBA" id="ARBA00022989"/>
    </source>
</evidence>
<comment type="caution">
    <text evidence="8">The sequence shown here is derived from an EMBL/GenBank/DDBJ whole genome shotgun (WGS) entry which is preliminary data.</text>
</comment>
<evidence type="ECO:0000256" key="4">
    <source>
        <dbReference type="ARBA" id="ARBA00022692"/>
    </source>
</evidence>
<dbReference type="GO" id="GO:0005524">
    <property type="term" value="F:ATP binding"/>
    <property type="evidence" value="ECO:0007669"/>
    <property type="project" value="InterPro"/>
</dbReference>
<dbReference type="AlphaFoldDB" id="A0A8S3ZQZ2"/>
<organism evidence="8 9">
    <name type="scientific">Candidula unifasciata</name>
    <dbReference type="NCBI Taxonomy" id="100452"/>
    <lineage>
        <taxon>Eukaryota</taxon>
        <taxon>Metazoa</taxon>
        <taxon>Spiralia</taxon>
        <taxon>Lophotrochozoa</taxon>
        <taxon>Mollusca</taxon>
        <taxon>Gastropoda</taxon>
        <taxon>Heterobranchia</taxon>
        <taxon>Euthyneura</taxon>
        <taxon>Panpulmonata</taxon>
        <taxon>Eupulmonata</taxon>
        <taxon>Stylommatophora</taxon>
        <taxon>Helicina</taxon>
        <taxon>Helicoidea</taxon>
        <taxon>Geomitridae</taxon>
        <taxon>Candidula</taxon>
    </lineage>
</organism>
<accession>A0A8S3ZQZ2</accession>
<dbReference type="GO" id="GO:0042626">
    <property type="term" value="F:ATPase-coupled transmembrane transporter activity"/>
    <property type="evidence" value="ECO:0007669"/>
    <property type="project" value="TreeGrafter"/>
</dbReference>
<reference evidence="8" key="1">
    <citation type="submission" date="2021-04" db="EMBL/GenBank/DDBJ databases">
        <authorList>
            <consortium name="Molecular Ecology Group"/>
        </authorList>
    </citation>
    <scope>NUCLEOTIDE SEQUENCE</scope>
</reference>
<feature type="non-terminal residue" evidence="8">
    <location>
        <position position="89"/>
    </location>
</feature>
<keyword evidence="4" id="KW-0812">Transmembrane</keyword>
<keyword evidence="3" id="KW-0813">Transport</keyword>
<dbReference type="Proteomes" id="UP000678393">
    <property type="component" value="Unassembled WGS sequence"/>
</dbReference>
<dbReference type="OrthoDB" id="66620at2759"/>
<keyword evidence="6" id="KW-0472">Membrane</keyword>
<evidence type="ECO:0000256" key="2">
    <source>
        <dbReference type="ARBA" id="ARBA00005814"/>
    </source>
</evidence>
<keyword evidence="9" id="KW-1185">Reference proteome</keyword>
<dbReference type="SUPFAM" id="SSF52540">
    <property type="entry name" value="P-loop containing nucleoside triphosphate hydrolases"/>
    <property type="match status" value="1"/>
</dbReference>
<dbReference type="GO" id="GO:0016887">
    <property type="term" value="F:ATP hydrolysis activity"/>
    <property type="evidence" value="ECO:0007669"/>
    <property type="project" value="InterPro"/>
</dbReference>
<evidence type="ECO:0000256" key="3">
    <source>
        <dbReference type="ARBA" id="ARBA00022448"/>
    </source>
</evidence>
<dbReference type="GO" id="GO:0005886">
    <property type="term" value="C:plasma membrane"/>
    <property type="evidence" value="ECO:0007669"/>
    <property type="project" value="TreeGrafter"/>
</dbReference>
<dbReference type="PANTHER" id="PTHR48041:SF139">
    <property type="entry name" value="PROTEIN SCARLET"/>
    <property type="match status" value="1"/>
</dbReference>
<evidence type="ECO:0000256" key="1">
    <source>
        <dbReference type="ARBA" id="ARBA00004141"/>
    </source>
</evidence>
<proteinExistence type="inferred from homology"/>
<feature type="domain" description="ABC transporter" evidence="7">
    <location>
        <begin position="6"/>
        <end position="49"/>
    </location>
</feature>
<dbReference type="Pfam" id="PF00005">
    <property type="entry name" value="ABC_tran"/>
    <property type="match status" value="1"/>
</dbReference>
<dbReference type="EMBL" id="CAJHNH020003890">
    <property type="protein sequence ID" value="CAG5130200.1"/>
    <property type="molecule type" value="Genomic_DNA"/>
</dbReference>
<evidence type="ECO:0000259" key="7">
    <source>
        <dbReference type="Pfam" id="PF00005"/>
    </source>
</evidence>
<comment type="similarity">
    <text evidence="2">Belongs to the ABC transporter superfamily. ABCG family. Eye pigment precursor importer (TC 3.A.1.204) subfamily.</text>
</comment>
<gene>
    <name evidence="8" type="ORF">CUNI_LOCUS15758</name>
</gene>
<keyword evidence="5" id="KW-1133">Transmembrane helix</keyword>
<dbReference type="InterPro" id="IPR050352">
    <property type="entry name" value="ABCG_transporters"/>
</dbReference>
<protein>
    <recommendedName>
        <fullName evidence="7">ABC transporter domain-containing protein</fullName>
    </recommendedName>
</protein>
<evidence type="ECO:0000313" key="8">
    <source>
        <dbReference type="EMBL" id="CAG5130200.1"/>
    </source>
</evidence>
<dbReference type="InterPro" id="IPR027417">
    <property type="entry name" value="P-loop_NTPase"/>
</dbReference>
<dbReference type="PANTHER" id="PTHR48041">
    <property type="entry name" value="ABC TRANSPORTER G FAMILY MEMBER 28"/>
    <property type="match status" value="1"/>
</dbReference>
<evidence type="ECO:0000256" key="6">
    <source>
        <dbReference type="ARBA" id="ARBA00023136"/>
    </source>
</evidence>
<comment type="subcellular location">
    <subcellularLocation>
        <location evidence="1">Membrane</location>
        <topology evidence="1">Multi-pass membrane protein</topology>
    </subcellularLocation>
</comment>